<evidence type="ECO:0000313" key="9">
    <source>
        <dbReference type="Proteomes" id="UP000282930"/>
    </source>
</evidence>
<evidence type="ECO:0000256" key="5">
    <source>
        <dbReference type="ARBA" id="ARBA00023136"/>
    </source>
</evidence>
<reference evidence="8 9" key="1">
    <citation type="submission" date="2018-12" db="EMBL/GenBank/DDBJ databases">
        <title>Genome sequence from the cellulolytic species, Caldicellulosiruptor changbaiensis.</title>
        <authorList>
            <person name="Blumer-Schuette S.E."/>
            <person name="Mendoza C."/>
        </authorList>
    </citation>
    <scope>NUCLEOTIDE SEQUENCE [LARGE SCALE GENOMIC DNA]</scope>
    <source>
        <strain evidence="8 9">CBS-Z</strain>
    </source>
</reference>
<sequence length="394" mass="44681">MLAYFITVLIKGTAKGLFFPIWILHMSNLKVSLFAIGILGSVLETIRFVTEIPFGAFADRYGRKVSLFLSALLNFIAFFLFSLGNTFCMFLFSVLIMGLADSFESGALEAWLADYLILKGKSDKFEIEIRKMYIVFITGSIIGAVFITFMYKINAILPFIVSAILYIIAALITYFFVPESLQESYNSNSNESMINKIKLSICYIISTKSLFLLSLAVFLFAIGLDGIERFYQTFLKFRKFNIFLISNIYIISAIFSLMFMLLQNKLDSPKKSELLIIGCLKISMFMIVTIAVFVKLNIISYLCLILFFILEVLLRPYLQSYLNRYINSEIRATALSFFQFAEASGEILAGIGIGYFIKVLGISYGLFVSAAFILISGLAVFVLLFFERIYRNVD</sequence>
<dbReference type="PANTHER" id="PTHR23530:SF1">
    <property type="entry name" value="PERMEASE, MAJOR FACILITATOR SUPERFAMILY-RELATED"/>
    <property type="match status" value="1"/>
</dbReference>
<accession>A0A3T0D4J7</accession>
<dbReference type="EMBL" id="CP034791">
    <property type="protein sequence ID" value="AZT89971.1"/>
    <property type="molecule type" value="Genomic_DNA"/>
</dbReference>
<evidence type="ECO:0000256" key="2">
    <source>
        <dbReference type="ARBA" id="ARBA00022448"/>
    </source>
</evidence>
<evidence type="ECO:0000256" key="1">
    <source>
        <dbReference type="ARBA" id="ARBA00004651"/>
    </source>
</evidence>
<dbReference type="InterPro" id="IPR011701">
    <property type="entry name" value="MFS"/>
</dbReference>
<comment type="subcellular location">
    <subcellularLocation>
        <location evidence="1">Cell membrane</location>
        <topology evidence="1">Multi-pass membrane protein</topology>
    </subcellularLocation>
</comment>
<dbReference type="InterPro" id="IPR053160">
    <property type="entry name" value="MFS_DHA3_Transporter"/>
</dbReference>
<dbReference type="InterPro" id="IPR020846">
    <property type="entry name" value="MFS_dom"/>
</dbReference>
<feature type="transmembrane region" description="Helical" evidence="6">
    <location>
        <begin position="20"/>
        <end position="44"/>
    </location>
</feature>
<feature type="transmembrane region" description="Helical" evidence="6">
    <location>
        <begin position="330"/>
        <end position="357"/>
    </location>
</feature>
<dbReference type="Pfam" id="PF07690">
    <property type="entry name" value="MFS_1"/>
    <property type="match status" value="1"/>
</dbReference>
<dbReference type="Gene3D" id="1.20.1250.20">
    <property type="entry name" value="MFS general substrate transporter like domains"/>
    <property type="match status" value="1"/>
</dbReference>
<dbReference type="PROSITE" id="PS50850">
    <property type="entry name" value="MFS"/>
    <property type="match status" value="1"/>
</dbReference>
<protein>
    <submittedName>
        <fullName evidence="8">MFS transporter</fullName>
    </submittedName>
</protein>
<dbReference type="PANTHER" id="PTHR23530">
    <property type="entry name" value="TRANSPORT PROTEIN-RELATED"/>
    <property type="match status" value="1"/>
</dbReference>
<feature type="transmembrane region" description="Helical" evidence="6">
    <location>
        <begin position="274"/>
        <end position="293"/>
    </location>
</feature>
<keyword evidence="4 6" id="KW-1133">Transmembrane helix</keyword>
<feature type="transmembrane region" description="Helical" evidence="6">
    <location>
        <begin position="157"/>
        <end position="177"/>
    </location>
</feature>
<keyword evidence="3 6" id="KW-0812">Transmembrane</keyword>
<feature type="transmembrane region" description="Helical" evidence="6">
    <location>
        <begin position="242"/>
        <end position="262"/>
    </location>
</feature>
<dbReference type="GO" id="GO:0022857">
    <property type="term" value="F:transmembrane transporter activity"/>
    <property type="evidence" value="ECO:0007669"/>
    <property type="project" value="InterPro"/>
</dbReference>
<feature type="transmembrane region" description="Helical" evidence="6">
    <location>
        <begin position="299"/>
        <end position="318"/>
    </location>
</feature>
<feature type="transmembrane region" description="Helical" evidence="6">
    <location>
        <begin position="197"/>
        <end position="222"/>
    </location>
</feature>
<keyword evidence="2" id="KW-0813">Transport</keyword>
<feature type="transmembrane region" description="Helical" evidence="6">
    <location>
        <begin position="363"/>
        <end position="386"/>
    </location>
</feature>
<proteinExistence type="predicted"/>
<keyword evidence="5 6" id="KW-0472">Membrane</keyword>
<feature type="transmembrane region" description="Helical" evidence="6">
    <location>
        <begin position="133"/>
        <end position="151"/>
    </location>
</feature>
<dbReference type="Proteomes" id="UP000282930">
    <property type="component" value="Chromosome"/>
</dbReference>
<dbReference type="InterPro" id="IPR036259">
    <property type="entry name" value="MFS_trans_sf"/>
</dbReference>
<dbReference type="RefSeq" id="WP_127351530.1">
    <property type="nucleotide sequence ID" value="NZ_CP034791.1"/>
</dbReference>
<evidence type="ECO:0000256" key="4">
    <source>
        <dbReference type="ARBA" id="ARBA00022989"/>
    </source>
</evidence>
<dbReference type="KEGG" id="ccha:ELD05_04515"/>
<feature type="domain" description="Major facilitator superfamily (MFS) profile" evidence="7">
    <location>
        <begin position="1"/>
        <end position="394"/>
    </location>
</feature>
<dbReference type="SUPFAM" id="SSF103473">
    <property type="entry name" value="MFS general substrate transporter"/>
    <property type="match status" value="1"/>
</dbReference>
<keyword evidence="9" id="KW-1185">Reference proteome</keyword>
<evidence type="ECO:0000313" key="8">
    <source>
        <dbReference type="EMBL" id="AZT89971.1"/>
    </source>
</evidence>
<organism evidence="8 9">
    <name type="scientific">Caldicellulosiruptor changbaiensis</name>
    <dbReference type="NCBI Taxonomy" id="1222016"/>
    <lineage>
        <taxon>Bacteria</taxon>
        <taxon>Bacillati</taxon>
        <taxon>Bacillota</taxon>
        <taxon>Bacillota incertae sedis</taxon>
        <taxon>Caldicellulosiruptorales</taxon>
        <taxon>Caldicellulosiruptoraceae</taxon>
        <taxon>Caldicellulosiruptor</taxon>
    </lineage>
</organism>
<evidence type="ECO:0000256" key="6">
    <source>
        <dbReference type="SAM" id="Phobius"/>
    </source>
</evidence>
<dbReference type="GO" id="GO:0005886">
    <property type="term" value="C:plasma membrane"/>
    <property type="evidence" value="ECO:0007669"/>
    <property type="project" value="UniProtKB-SubCell"/>
</dbReference>
<evidence type="ECO:0000256" key="3">
    <source>
        <dbReference type="ARBA" id="ARBA00022692"/>
    </source>
</evidence>
<gene>
    <name evidence="8" type="ORF">ELD05_04515</name>
</gene>
<dbReference type="AlphaFoldDB" id="A0A3T0D4J7"/>
<name>A0A3T0D4J7_9FIRM</name>
<evidence type="ECO:0000259" key="7">
    <source>
        <dbReference type="PROSITE" id="PS50850"/>
    </source>
</evidence>